<dbReference type="RefSeq" id="WP_143518572.1">
    <property type="nucleotide sequence ID" value="NZ_JAQJVI010000055.1"/>
</dbReference>
<reference evidence="2 3" key="1">
    <citation type="submission" date="2023-01" db="EMBL/GenBank/DDBJ databases">
        <title>Effects of deletion of Siderophore biosynthase gene in Pseudomonas fragi on quorum sensing and spoliage ability.</title>
        <authorList>
            <person name="Cui F."/>
            <person name="Wang D."/>
            <person name="Liu J."/>
            <person name="Wang Q."/>
            <person name="Li T."/>
            <person name="Li J."/>
        </authorList>
    </citation>
    <scope>NUCLEOTIDE SEQUENCE [LARGE SCALE GENOMIC DNA]</scope>
    <source>
        <strain evidence="2 3">MS-10</strain>
    </source>
</reference>
<sequence length="79" mass="8914">MDTKRSLAWTLTCLSRPVMAATIKNCAVLLPSPAQTVLHVWQHAAFKTVLNTSQMTLIPVKGLYQFFYIAKRNTSVRAY</sequence>
<proteinExistence type="predicted"/>
<protein>
    <recommendedName>
        <fullName evidence="4">Secreted protein</fullName>
    </recommendedName>
</protein>
<name>A0ABT4WZ29_PSEFR</name>
<organism evidence="2 3">
    <name type="scientific">Pseudomonas fragi</name>
    <dbReference type="NCBI Taxonomy" id="296"/>
    <lineage>
        <taxon>Bacteria</taxon>
        <taxon>Pseudomonadati</taxon>
        <taxon>Pseudomonadota</taxon>
        <taxon>Gammaproteobacteria</taxon>
        <taxon>Pseudomonadales</taxon>
        <taxon>Pseudomonadaceae</taxon>
        <taxon>Pseudomonas</taxon>
    </lineage>
</organism>
<evidence type="ECO:0000313" key="2">
    <source>
        <dbReference type="EMBL" id="MDA7024659.1"/>
    </source>
</evidence>
<feature type="chain" id="PRO_5047491306" description="Secreted protein" evidence="1">
    <location>
        <begin position="21"/>
        <end position="79"/>
    </location>
</feature>
<feature type="signal peptide" evidence="1">
    <location>
        <begin position="1"/>
        <end position="20"/>
    </location>
</feature>
<accession>A0ABT4WZ29</accession>
<gene>
    <name evidence="2" type="ORF">PI499_22595</name>
</gene>
<evidence type="ECO:0008006" key="4">
    <source>
        <dbReference type="Google" id="ProtNLM"/>
    </source>
</evidence>
<keyword evidence="1" id="KW-0732">Signal</keyword>
<dbReference type="Proteomes" id="UP001212337">
    <property type="component" value="Unassembled WGS sequence"/>
</dbReference>
<evidence type="ECO:0000313" key="3">
    <source>
        <dbReference type="Proteomes" id="UP001212337"/>
    </source>
</evidence>
<evidence type="ECO:0000256" key="1">
    <source>
        <dbReference type="SAM" id="SignalP"/>
    </source>
</evidence>
<comment type="caution">
    <text evidence="2">The sequence shown here is derived from an EMBL/GenBank/DDBJ whole genome shotgun (WGS) entry which is preliminary data.</text>
</comment>
<dbReference type="EMBL" id="JAQJVI010000055">
    <property type="protein sequence ID" value="MDA7024659.1"/>
    <property type="molecule type" value="Genomic_DNA"/>
</dbReference>
<keyword evidence="3" id="KW-1185">Reference proteome</keyword>